<dbReference type="InterPro" id="IPR000073">
    <property type="entry name" value="AB_hydrolase_1"/>
</dbReference>
<sequence>MTLGKGPVVLLIPGWPQTWYAWHKVMVELAKQGYRAIAVDLPGTGNSAPLEGSYDTGRIAKILSMLMTELEYPTYSVVGHDIGMWVAYALASDFPESVTRLAVTEAVIPGLAPAPPIFVEPSENIFLWHFMFNQTLDLPEALIAGREDTYLNYMFDKWSWHKDKVATETYIEAYKIPGRLTAGFNYYRSIPETIRQNKIRETKSLDMPVLAIGAEHATNNAPYETMKKVSPHLTSAIVKDCGHFIMEEQSEIFSSLILDFLQQEKSDASTC</sequence>
<dbReference type="KEGG" id="acd:AOLE_12635"/>
<reference evidence="3 4" key="1">
    <citation type="journal article" date="2010" name="J. Bacteriol.">
        <title>Complete genome sequence of the diesel-degrading Acinetobacter sp. strain DR1.</title>
        <authorList>
            <person name="Jung J."/>
            <person name="Baek J.H."/>
            <person name="Park W."/>
        </authorList>
    </citation>
    <scope>NUCLEOTIDE SEQUENCE [LARGE SCALE GENOMIC DNA]</scope>
    <source>
        <strain evidence="4">JCM 16667 / KCTC 23045 / DR1</strain>
    </source>
</reference>
<dbReference type="InterPro" id="IPR000639">
    <property type="entry name" value="Epox_hydrolase-like"/>
</dbReference>
<accession>A0AAN0P9U0</accession>
<dbReference type="PRINTS" id="PR00412">
    <property type="entry name" value="EPOXHYDRLASE"/>
</dbReference>
<proteinExistence type="predicted"/>
<protein>
    <submittedName>
        <fullName evidence="3">Epoxide hydrolase-related protein</fullName>
    </submittedName>
</protein>
<dbReference type="Gene3D" id="3.40.50.1820">
    <property type="entry name" value="alpha/beta hydrolase"/>
    <property type="match status" value="1"/>
</dbReference>
<evidence type="ECO:0000256" key="1">
    <source>
        <dbReference type="ARBA" id="ARBA00022801"/>
    </source>
</evidence>
<dbReference type="PANTHER" id="PTHR43329">
    <property type="entry name" value="EPOXIDE HYDROLASE"/>
    <property type="match status" value="1"/>
</dbReference>
<dbReference type="SUPFAM" id="SSF53474">
    <property type="entry name" value="alpha/beta-Hydrolases"/>
    <property type="match status" value="1"/>
</dbReference>
<evidence type="ECO:0000259" key="2">
    <source>
        <dbReference type="Pfam" id="PF00561"/>
    </source>
</evidence>
<name>A0AAN0P9U0_ACISD</name>
<keyword evidence="1 3" id="KW-0378">Hydrolase</keyword>
<dbReference type="GO" id="GO:0016787">
    <property type="term" value="F:hydrolase activity"/>
    <property type="evidence" value="ECO:0007669"/>
    <property type="project" value="UniProtKB-KW"/>
</dbReference>
<dbReference type="AlphaFoldDB" id="A0AAN0P9U0"/>
<gene>
    <name evidence="3" type="ordered locus">AOLE_12635</name>
</gene>
<dbReference type="Pfam" id="PF00561">
    <property type="entry name" value="Abhydrolase_1"/>
    <property type="match status" value="1"/>
</dbReference>
<dbReference type="EMBL" id="CP002080">
    <property type="protein sequence ID" value="ADI91414.1"/>
    <property type="molecule type" value="Genomic_DNA"/>
</dbReference>
<feature type="domain" description="AB hydrolase-1" evidence="2">
    <location>
        <begin position="7"/>
        <end position="248"/>
    </location>
</feature>
<organism evidence="3 4">
    <name type="scientific">Acinetobacter oleivorans (strain JCM 16667 / KCTC 23045 / DR1)</name>
    <dbReference type="NCBI Taxonomy" id="436717"/>
    <lineage>
        <taxon>Bacteria</taxon>
        <taxon>Pseudomonadati</taxon>
        <taxon>Pseudomonadota</taxon>
        <taxon>Gammaproteobacteria</taxon>
        <taxon>Moraxellales</taxon>
        <taxon>Moraxellaceae</taxon>
        <taxon>Acinetobacter</taxon>
    </lineage>
</organism>
<dbReference type="PRINTS" id="PR00111">
    <property type="entry name" value="ABHYDROLASE"/>
</dbReference>
<dbReference type="Proteomes" id="UP000000392">
    <property type="component" value="Chromosome"/>
</dbReference>
<evidence type="ECO:0000313" key="4">
    <source>
        <dbReference type="Proteomes" id="UP000000392"/>
    </source>
</evidence>
<dbReference type="InterPro" id="IPR029058">
    <property type="entry name" value="AB_hydrolase_fold"/>
</dbReference>
<evidence type="ECO:0000313" key="3">
    <source>
        <dbReference type="EMBL" id="ADI91414.1"/>
    </source>
</evidence>